<feature type="region of interest" description="Disordered" evidence="1">
    <location>
        <begin position="1"/>
        <end position="286"/>
    </location>
</feature>
<feature type="compositionally biased region" description="Polar residues" evidence="1">
    <location>
        <begin position="185"/>
        <end position="205"/>
    </location>
</feature>
<reference evidence="2" key="1">
    <citation type="submission" date="2022-12" db="EMBL/GenBank/DDBJ databases">
        <authorList>
            <person name="Petersen C."/>
        </authorList>
    </citation>
    <scope>NUCLEOTIDE SEQUENCE</scope>
    <source>
        <strain evidence="2">IBT 35675</strain>
    </source>
</reference>
<feature type="compositionally biased region" description="Basic and acidic residues" evidence="1">
    <location>
        <begin position="206"/>
        <end position="217"/>
    </location>
</feature>
<feature type="compositionally biased region" description="Basic and acidic residues" evidence="1">
    <location>
        <begin position="67"/>
        <end position="89"/>
    </location>
</feature>
<name>A0A9W9QLE3_PENBR</name>
<dbReference type="AlphaFoldDB" id="A0A9W9QLE3"/>
<sequence>MSNFVHKVKDAMTDDKRDAPGARGNRPPQREHGSFNPRTTESDPNQYNSSSINQPSDMSSNNPYGSRRSDDEPGAYRDSKGNESHRSSDPDTYGSTGMGGYCSTRATSAGSDNVNPGPHDSKLANKMDPRVDSDMDNRAQHSGGATKPQKSSNAPSNTDPRGQSRTQGLDNHQTSEDDFQKSTNEKTFQSHPSDNNNPLGQMTSEQKYETSTEEHKSHSATSRVKPCQTNMQNESNFGSNATGGRSNISGSREPSGTQNADPLNKIDPTGTRPNEQSSSADQRSGY</sequence>
<feature type="compositionally biased region" description="Polar residues" evidence="1">
    <location>
        <begin position="271"/>
        <end position="286"/>
    </location>
</feature>
<protein>
    <submittedName>
        <fullName evidence="2">Uncharacterized protein</fullName>
    </submittedName>
</protein>
<dbReference type="Proteomes" id="UP001148299">
    <property type="component" value="Unassembled WGS sequence"/>
</dbReference>
<gene>
    <name evidence="2" type="ORF">N7541_009306</name>
</gene>
<evidence type="ECO:0000313" key="3">
    <source>
        <dbReference type="Proteomes" id="UP001148299"/>
    </source>
</evidence>
<keyword evidence="3" id="KW-1185">Reference proteome</keyword>
<dbReference type="EMBL" id="JAPZBR010000008">
    <property type="protein sequence ID" value="KAJ5340182.1"/>
    <property type="molecule type" value="Genomic_DNA"/>
</dbReference>
<evidence type="ECO:0000313" key="2">
    <source>
        <dbReference type="EMBL" id="KAJ5340182.1"/>
    </source>
</evidence>
<reference evidence="2" key="2">
    <citation type="journal article" date="2023" name="IMA Fungus">
        <title>Comparative genomic study of the Penicillium genus elucidates a diverse pangenome and 15 lateral gene transfer events.</title>
        <authorList>
            <person name="Petersen C."/>
            <person name="Sorensen T."/>
            <person name="Nielsen M.R."/>
            <person name="Sondergaard T.E."/>
            <person name="Sorensen J.L."/>
            <person name="Fitzpatrick D.A."/>
            <person name="Frisvad J.C."/>
            <person name="Nielsen K.L."/>
        </authorList>
    </citation>
    <scope>NUCLEOTIDE SEQUENCE</scope>
    <source>
        <strain evidence="2">IBT 35675</strain>
    </source>
</reference>
<organism evidence="2 3">
    <name type="scientific">Penicillium brevicompactum</name>
    <dbReference type="NCBI Taxonomy" id="5074"/>
    <lineage>
        <taxon>Eukaryota</taxon>
        <taxon>Fungi</taxon>
        <taxon>Dikarya</taxon>
        <taxon>Ascomycota</taxon>
        <taxon>Pezizomycotina</taxon>
        <taxon>Eurotiomycetes</taxon>
        <taxon>Eurotiomycetidae</taxon>
        <taxon>Eurotiales</taxon>
        <taxon>Aspergillaceae</taxon>
        <taxon>Penicillium</taxon>
    </lineage>
</organism>
<proteinExistence type="predicted"/>
<feature type="compositionally biased region" description="Polar residues" evidence="1">
    <location>
        <begin position="219"/>
        <end position="261"/>
    </location>
</feature>
<accession>A0A9W9QLE3</accession>
<feature type="compositionally biased region" description="Polar residues" evidence="1">
    <location>
        <begin position="104"/>
        <end position="114"/>
    </location>
</feature>
<feature type="compositionally biased region" description="Basic and acidic residues" evidence="1">
    <location>
        <begin position="7"/>
        <end position="20"/>
    </location>
</feature>
<feature type="compositionally biased region" description="Basic and acidic residues" evidence="1">
    <location>
        <begin position="119"/>
        <end position="139"/>
    </location>
</feature>
<comment type="caution">
    <text evidence="2">The sequence shown here is derived from an EMBL/GenBank/DDBJ whole genome shotgun (WGS) entry which is preliminary data.</text>
</comment>
<feature type="compositionally biased region" description="Polar residues" evidence="1">
    <location>
        <begin position="148"/>
        <end position="172"/>
    </location>
</feature>
<feature type="compositionally biased region" description="Basic and acidic residues" evidence="1">
    <location>
        <begin position="173"/>
        <end position="184"/>
    </location>
</feature>
<feature type="compositionally biased region" description="Polar residues" evidence="1">
    <location>
        <begin position="36"/>
        <end position="64"/>
    </location>
</feature>
<evidence type="ECO:0000256" key="1">
    <source>
        <dbReference type="SAM" id="MobiDB-lite"/>
    </source>
</evidence>